<proteinExistence type="predicted"/>
<dbReference type="EMBL" id="LAZR01013886">
    <property type="protein sequence ID" value="KKM19883.1"/>
    <property type="molecule type" value="Genomic_DNA"/>
</dbReference>
<reference evidence="1" key="1">
    <citation type="journal article" date="2015" name="Nature">
        <title>Complex archaea that bridge the gap between prokaryotes and eukaryotes.</title>
        <authorList>
            <person name="Spang A."/>
            <person name="Saw J.H."/>
            <person name="Jorgensen S.L."/>
            <person name="Zaremba-Niedzwiedzka K."/>
            <person name="Martijn J."/>
            <person name="Lind A.E."/>
            <person name="van Eijk R."/>
            <person name="Schleper C."/>
            <person name="Guy L."/>
            <person name="Ettema T.J."/>
        </authorList>
    </citation>
    <scope>NUCLEOTIDE SEQUENCE</scope>
</reference>
<accession>A0A0F9KCK1</accession>
<sequence>MTMPPDTDARLDAAITKVAETLSDGFDPSADVAVLIREAVEIAEAFGDLDGTEKKALALAFLGRVIDECFEAATPAIEEMVEALDLPGPEALERVLWDPLLKAVAPKLLKPALKAKPRLARATEQQERTALSHVAACMIAAVLVLFLTSCQSFPQAEASLEVTISANKGHMADERLPGEARTIALKNHDAMWKILFNIGGCEEDEIPADVRERQAARERKAAIARVRADGGN</sequence>
<protein>
    <submittedName>
        <fullName evidence="1">Uncharacterized protein</fullName>
    </submittedName>
</protein>
<organism evidence="1">
    <name type="scientific">marine sediment metagenome</name>
    <dbReference type="NCBI Taxonomy" id="412755"/>
    <lineage>
        <taxon>unclassified sequences</taxon>
        <taxon>metagenomes</taxon>
        <taxon>ecological metagenomes</taxon>
    </lineage>
</organism>
<evidence type="ECO:0000313" key="1">
    <source>
        <dbReference type="EMBL" id="KKM19883.1"/>
    </source>
</evidence>
<dbReference type="AlphaFoldDB" id="A0A0F9KCK1"/>
<gene>
    <name evidence="1" type="ORF">LCGC14_1651110</name>
</gene>
<name>A0A0F9KCK1_9ZZZZ</name>
<comment type="caution">
    <text evidence="1">The sequence shown here is derived from an EMBL/GenBank/DDBJ whole genome shotgun (WGS) entry which is preliminary data.</text>
</comment>